<dbReference type="EMBL" id="HG994367">
    <property type="protein sequence ID" value="CAF1706146.1"/>
    <property type="molecule type" value="Genomic_DNA"/>
</dbReference>
<proteinExistence type="predicted"/>
<gene>
    <name evidence="2" type="ORF">DARMORV10_C03P56180.1</name>
</gene>
<organism evidence="2">
    <name type="scientific">Brassica napus</name>
    <name type="common">Rape</name>
    <dbReference type="NCBI Taxonomy" id="3708"/>
    <lineage>
        <taxon>Eukaryota</taxon>
        <taxon>Viridiplantae</taxon>
        <taxon>Streptophyta</taxon>
        <taxon>Embryophyta</taxon>
        <taxon>Tracheophyta</taxon>
        <taxon>Spermatophyta</taxon>
        <taxon>Magnoliopsida</taxon>
        <taxon>eudicotyledons</taxon>
        <taxon>Gunneridae</taxon>
        <taxon>Pentapetalae</taxon>
        <taxon>rosids</taxon>
        <taxon>malvids</taxon>
        <taxon>Brassicales</taxon>
        <taxon>Brassicaceae</taxon>
        <taxon>Brassiceae</taxon>
        <taxon>Brassica</taxon>
    </lineage>
</organism>
<evidence type="ECO:0000256" key="1">
    <source>
        <dbReference type="SAM" id="MobiDB-lite"/>
    </source>
</evidence>
<dbReference type="Proteomes" id="UP001295469">
    <property type="component" value="Chromosome C03"/>
</dbReference>
<accession>A0A816IF46</accession>
<dbReference type="AlphaFoldDB" id="A0A816IF46"/>
<sequence length="196" mass="21612">MNFGDFAKNLCLSRSVELGITENPFVFKPSEELSGSHVRRRCVSSSNHEFAGPSGFSDEKKSHHVPLPSLSNDQVNGSVSGSGSVSSVSSSGSGEDQAMTTVICVNCSRKPVTRVALCDDEFGYIQGFIKGNSLKRVEASTDCRVLIRGSELKQALIVQLRSFYTCFMFKEETHDVYKKQQLRELAFLTITTQRNV</sequence>
<reference evidence="2" key="1">
    <citation type="submission" date="2021-01" db="EMBL/GenBank/DDBJ databases">
        <authorList>
            <consortium name="Genoscope - CEA"/>
            <person name="William W."/>
        </authorList>
    </citation>
    <scope>NUCLEOTIDE SEQUENCE</scope>
</reference>
<name>A0A816IF46_BRANA</name>
<protein>
    <submittedName>
        <fullName evidence="2">(rape) hypothetical protein</fullName>
    </submittedName>
</protein>
<feature type="compositionally biased region" description="Low complexity" evidence="1">
    <location>
        <begin position="77"/>
        <end position="94"/>
    </location>
</feature>
<feature type="region of interest" description="Disordered" evidence="1">
    <location>
        <begin position="46"/>
        <end position="95"/>
    </location>
</feature>
<evidence type="ECO:0000313" key="2">
    <source>
        <dbReference type="EMBL" id="CAF1706146.1"/>
    </source>
</evidence>